<sequence length="162" mass="16432">MAFGEIGAVFVKIGADIKGFEAGLTKVGTKMDGLKGKLSKHSAAFKKSGLVMAGAAAAVGGVSLKMAADFEGGMREVNTMMGLNQEAFDAMSKDLRRVALETAKSPKELTGALYDIISASVPAGEAIEFLGVASRASVAGVTDVKTAADGLTTVVNAFGLNA</sequence>
<dbReference type="PANTHER" id="PTHR37813">
    <property type="entry name" value="FELS-2 PROPHAGE PROTEIN"/>
    <property type="match status" value="1"/>
</dbReference>
<dbReference type="InterPro" id="IPR010090">
    <property type="entry name" value="Phage_tape_meas"/>
</dbReference>
<proteinExistence type="predicted"/>
<protein>
    <recommendedName>
        <fullName evidence="2">Phage tail tape measure protein domain-containing protein</fullName>
    </recommendedName>
</protein>
<reference evidence="3" key="1">
    <citation type="journal article" date="2014" name="Front. Microbiol.">
        <title>High frequency of phylogenetically diverse reductive dehalogenase-homologous genes in deep subseafloor sedimentary metagenomes.</title>
        <authorList>
            <person name="Kawai M."/>
            <person name="Futagami T."/>
            <person name="Toyoda A."/>
            <person name="Takaki Y."/>
            <person name="Nishi S."/>
            <person name="Hori S."/>
            <person name="Arai W."/>
            <person name="Tsubouchi T."/>
            <person name="Morono Y."/>
            <person name="Uchiyama I."/>
            <person name="Ito T."/>
            <person name="Fujiyama A."/>
            <person name="Inagaki F."/>
            <person name="Takami H."/>
        </authorList>
    </citation>
    <scope>NUCLEOTIDE SEQUENCE</scope>
    <source>
        <strain evidence="3">Expedition CK06-06</strain>
    </source>
</reference>
<dbReference type="NCBIfam" id="TIGR01760">
    <property type="entry name" value="tape_meas_TP901"/>
    <property type="match status" value="1"/>
</dbReference>
<dbReference type="EMBL" id="BARW01017529">
    <property type="protein sequence ID" value="GAJ02313.1"/>
    <property type="molecule type" value="Genomic_DNA"/>
</dbReference>
<gene>
    <name evidence="3" type="ORF">S12H4_30250</name>
</gene>
<dbReference type="PANTHER" id="PTHR37813:SF1">
    <property type="entry name" value="FELS-2 PROPHAGE PROTEIN"/>
    <property type="match status" value="1"/>
</dbReference>
<evidence type="ECO:0000313" key="3">
    <source>
        <dbReference type="EMBL" id="GAJ02313.1"/>
    </source>
</evidence>
<evidence type="ECO:0000256" key="1">
    <source>
        <dbReference type="ARBA" id="ARBA00022612"/>
    </source>
</evidence>
<feature type="non-terminal residue" evidence="3">
    <location>
        <position position="162"/>
    </location>
</feature>
<keyword evidence="1" id="KW-1188">Viral release from host cell</keyword>
<evidence type="ECO:0000259" key="2">
    <source>
        <dbReference type="Pfam" id="PF10145"/>
    </source>
</evidence>
<dbReference type="Pfam" id="PF10145">
    <property type="entry name" value="PhageMin_Tail"/>
    <property type="match status" value="1"/>
</dbReference>
<organism evidence="3">
    <name type="scientific">marine sediment metagenome</name>
    <dbReference type="NCBI Taxonomy" id="412755"/>
    <lineage>
        <taxon>unclassified sequences</taxon>
        <taxon>metagenomes</taxon>
        <taxon>ecological metagenomes</taxon>
    </lineage>
</organism>
<name>X1TAE0_9ZZZZ</name>
<feature type="domain" description="Phage tail tape measure protein" evidence="2">
    <location>
        <begin position="95"/>
        <end position="162"/>
    </location>
</feature>
<dbReference type="AlphaFoldDB" id="X1TAE0"/>
<accession>X1TAE0</accession>
<comment type="caution">
    <text evidence="3">The sequence shown here is derived from an EMBL/GenBank/DDBJ whole genome shotgun (WGS) entry which is preliminary data.</text>
</comment>